<dbReference type="Gene3D" id="2.60.40.3210">
    <property type="entry name" value="Zona pellucida, ZP-N domain"/>
    <property type="match status" value="1"/>
</dbReference>
<keyword evidence="1" id="KW-0732">Signal</keyword>
<dbReference type="Proteomes" id="UP000001307">
    <property type="component" value="Unassembled WGS sequence"/>
</dbReference>
<dbReference type="InterPro" id="IPR055356">
    <property type="entry name" value="ZP-N"/>
</dbReference>
<dbReference type="PANTHER" id="PTHR14002:SF54">
    <property type="entry name" value="ZONA PELLUCIDA SPERM-BINDING PROTEIN 2"/>
    <property type="match status" value="1"/>
</dbReference>
<dbReference type="PROSITE" id="PS51034">
    <property type="entry name" value="ZP_2"/>
    <property type="match status" value="1"/>
</dbReference>
<dbReference type="InterPro" id="IPR001507">
    <property type="entry name" value="ZP_dom"/>
</dbReference>
<dbReference type="AlphaFoldDB" id="E4XND9"/>
<sequence length="339" mass="36951">MKICLFGISLCLAELNCSVNNGGCSHKCSPAGCSCPSCWSLVKDNLTCLPSPGLAQVTCSASGISLQVDECVLGGRADPTFLDSSCTSEINDEGLVEISTDLSNCGTIMEFLDSDDLLKFSNRLVAPSAVRNGRIVSRPLIMNFECLYSTRYENITTNYSADMNSVAVTFDMATYDVPVAALGFGLDFFTDSTFGTKLTEENMQGGIFVGNTLHAAVNSHIFIEDLTFTIERCEIEDPSTGVSLRIIDDRCPLAELGVEIFKNHDQRSIPFSFQAFLFPGQENTGIYDVKCHLLACDNTNPDNECFADPVCGGRKRRSNISSKTKKYIAISKRFNVLNV</sequence>
<proteinExistence type="predicted"/>
<keyword evidence="5" id="KW-1185">Reference proteome</keyword>
<dbReference type="Gene3D" id="2.10.25.10">
    <property type="entry name" value="Laminin"/>
    <property type="match status" value="1"/>
</dbReference>
<gene>
    <name evidence="4" type="ORF">GSOID_T00015696001</name>
</gene>
<dbReference type="InterPro" id="IPR055355">
    <property type="entry name" value="ZP-C"/>
</dbReference>
<dbReference type="EMBL" id="FN653083">
    <property type="protein sequence ID" value="CBY11377.1"/>
    <property type="molecule type" value="Genomic_DNA"/>
</dbReference>
<evidence type="ECO:0000256" key="1">
    <source>
        <dbReference type="ARBA" id="ARBA00022729"/>
    </source>
</evidence>
<evidence type="ECO:0000313" key="5">
    <source>
        <dbReference type="Proteomes" id="UP000001307"/>
    </source>
</evidence>
<evidence type="ECO:0000259" key="3">
    <source>
        <dbReference type="PROSITE" id="PS51034"/>
    </source>
</evidence>
<organism evidence="4">
    <name type="scientific">Oikopleura dioica</name>
    <name type="common">Tunicate</name>
    <dbReference type="NCBI Taxonomy" id="34765"/>
    <lineage>
        <taxon>Eukaryota</taxon>
        <taxon>Metazoa</taxon>
        <taxon>Chordata</taxon>
        <taxon>Tunicata</taxon>
        <taxon>Appendicularia</taxon>
        <taxon>Copelata</taxon>
        <taxon>Oikopleuridae</taxon>
        <taxon>Oikopleura</taxon>
    </lineage>
</organism>
<dbReference type="InParanoid" id="E4XND9"/>
<reference evidence="4" key="1">
    <citation type="journal article" date="2010" name="Science">
        <title>Plasticity of animal genome architecture unmasked by rapid evolution of a pelagic tunicate.</title>
        <authorList>
            <person name="Denoeud F."/>
            <person name="Henriet S."/>
            <person name="Mungpakdee S."/>
            <person name="Aury J.M."/>
            <person name="Da Silva C."/>
            <person name="Brinkmann H."/>
            <person name="Mikhaleva J."/>
            <person name="Olsen L.C."/>
            <person name="Jubin C."/>
            <person name="Canestro C."/>
            <person name="Bouquet J.M."/>
            <person name="Danks G."/>
            <person name="Poulain J."/>
            <person name="Campsteijn C."/>
            <person name="Adamski M."/>
            <person name="Cross I."/>
            <person name="Yadetie F."/>
            <person name="Muffato M."/>
            <person name="Louis A."/>
            <person name="Butcher S."/>
            <person name="Tsagkogeorga G."/>
            <person name="Konrad A."/>
            <person name="Singh S."/>
            <person name="Jensen M.F."/>
            <person name="Cong E.H."/>
            <person name="Eikeseth-Otteraa H."/>
            <person name="Noel B."/>
            <person name="Anthouard V."/>
            <person name="Porcel B.M."/>
            <person name="Kachouri-Lafond R."/>
            <person name="Nishino A."/>
            <person name="Ugolini M."/>
            <person name="Chourrout P."/>
            <person name="Nishida H."/>
            <person name="Aasland R."/>
            <person name="Huzurbazar S."/>
            <person name="Westhof E."/>
            <person name="Delsuc F."/>
            <person name="Lehrach H."/>
            <person name="Reinhardt R."/>
            <person name="Weissenbach J."/>
            <person name="Roy S.W."/>
            <person name="Artiguenave F."/>
            <person name="Postlethwait J.H."/>
            <person name="Manak J.R."/>
            <person name="Thompson E.M."/>
            <person name="Jaillon O."/>
            <person name="Du Pasquier L."/>
            <person name="Boudinot P."/>
            <person name="Liberles D.A."/>
            <person name="Volff J.N."/>
            <person name="Philippe H."/>
            <person name="Lenhard B."/>
            <person name="Roest Crollius H."/>
            <person name="Wincker P."/>
            <person name="Chourrout D."/>
        </authorList>
    </citation>
    <scope>NUCLEOTIDE SEQUENCE [LARGE SCALE GENOMIC DNA]</scope>
</reference>
<evidence type="ECO:0000256" key="2">
    <source>
        <dbReference type="ARBA" id="ARBA00023157"/>
    </source>
</evidence>
<dbReference type="Pfam" id="PF00100">
    <property type="entry name" value="Zona_pellucida"/>
    <property type="match status" value="1"/>
</dbReference>
<name>E4XND9_OIKDI</name>
<keyword evidence="2" id="KW-1015">Disulfide bond</keyword>
<dbReference type="PANTHER" id="PTHR14002">
    <property type="entry name" value="ENDOGLIN/TGF-BETA RECEPTOR TYPE III"/>
    <property type="match status" value="1"/>
</dbReference>
<evidence type="ECO:0000313" key="4">
    <source>
        <dbReference type="EMBL" id="CBY11377.1"/>
    </source>
</evidence>
<dbReference type="InterPro" id="IPR042235">
    <property type="entry name" value="ZP-C_dom"/>
</dbReference>
<dbReference type="SMART" id="SM00241">
    <property type="entry name" value="ZP"/>
    <property type="match status" value="1"/>
</dbReference>
<accession>E4XND9</accession>
<dbReference type="OrthoDB" id="5981195at2759"/>
<dbReference type="Gene3D" id="2.60.40.4100">
    <property type="entry name" value="Zona pellucida, ZP-C domain"/>
    <property type="match status" value="1"/>
</dbReference>
<feature type="domain" description="ZP" evidence="3">
    <location>
        <begin position="58"/>
        <end position="318"/>
    </location>
</feature>
<dbReference type="Pfam" id="PF23344">
    <property type="entry name" value="ZP-N"/>
    <property type="match status" value="1"/>
</dbReference>
<protein>
    <recommendedName>
        <fullName evidence="3">ZP domain-containing protein</fullName>
    </recommendedName>
</protein>